<dbReference type="Gene3D" id="1.20.1110.10">
    <property type="entry name" value="Calcium-transporting ATPase, transmembrane domain"/>
    <property type="match status" value="1"/>
</dbReference>
<dbReference type="InterPro" id="IPR023214">
    <property type="entry name" value="HAD_sf"/>
</dbReference>
<dbReference type="Pfam" id="PF00689">
    <property type="entry name" value="Cation_ATPase_C"/>
    <property type="match status" value="1"/>
</dbReference>
<dbReference type="EMBL" id="CP116968">
    <property type="protein sequence ID" value="WNM62245.1"/>
    <property type="molecule type" value="Genomic_DNA"/>
</dbReference>
<dbReference type="GO" id="GO:0036376">
    <property type="term" value="P:sodium ion export across plasma membrane"/>
    <property type="evidence" value="ECO:0007669"/>
    <property type="project" value="TreeGrafter"/>
</dbReference>
<feature type="transmembrane region" description="Helical" evidence="12">
    <location>
        <begin position="89"/>
        <end position="105"/>
    </location>
</feature>
<dbReference type="InterPro" id="IPR044492">
    <property type="entry name" value="P_typ_ATPase_HD_dom"/>
</dbReference>
<dbReference type="SFLD" id="SFLDF00027">
    <property type="entry name" value="p-type_atpase"/>
    <property type="match status" value="1"/>
</dbReference>
<evidence type="ECO:0000256" key="7">
    <source>
        <dbReference type="ARBA" id="ARBA00022840"/>
    </source>
</evidence>
<dbReference type="InterPro" id="IPR006068">
    <property type="entry name" value="ATPase_P-typ_cation-transptr_C"/>
</dbReference>
<feature type="transmembrane region" description="Helical" evidence="12">
    <location>
        <begin position="253"/>
        <end position="271"/>
    </location>
</feature>
<keyword evidence="10 12" id="KW-1133">Transmembrane helix</keyword>
<dbReference type="InterPro" id="IPR008250">
    <property type="entry name" value="ATPase_P-typ_transduc_dom_A_sf"/>
</dbReference>
<evidence type="ECO:0000256" key="3">
    <source>
        <dbReference type="ARBA" id="ARBA00022475"/>
    </source>
</evidence>
<feature type="transmembrane region" description="Helical" evidence="12">
    <location>
        <begin position="728"/>
        <end position="748"/>
    </location>
</feature>
<dbReference type="SUPFAM" id="SSF56784">
    <property type="entry name" value="HAD-like"/>
    <property type="match status" value="1"/>
</dbReference>
<dbReference type="SMART" id="SM00831">
    <property type="entry name" value="Cation_ATPase_N"/>
    <property type="match status" value="1"/>
</dbReference>
<dbReference type="SUPFAM" id="SSF81653">
    <property type="entry name" value="Calcium ATPase, transduction domain A"/>
    <property type="match status" value="1"/>
</dbReference>
<evidence type="ECO:0000259" key="13">
    <source>
        <dbReference type="SMART" id="SM00831"/>
    </source>
</evidence>
<dbReference type="FunFam" id="3.40.50.1000:FF:000001">
    <property type="entry name" value="Phospholipid-transporting ATPase IC"/>
    <property type="match status" value="1"/>
</dbReference>
<dbReference type="GO" id="GO:0030007">
    <property type="term" value="P:intracellular potassium ion homeostasis"/>
    <property type="evidence" value="ECO:0007669"/>
    <property type="project" value="TreeGrafter"/>
</dbReference>
<sequence length="908" mass="98696">MPFSDRKKSDMCWHALDGESVLKEVASQLGGLTQDVAAQRLALYGPNRLRPPKKQSSWQRFLTQFHNILIYILLGAGVVTAILGHWVDTGVILGVVVINAVIGFLQEGKAERAMDAIRRMLSVQACGLRDGTRCPIPAESLVPGDIVFLQSGDKVPADLRLLKVKDLRIEEAALTGESVPVDKHMKPVPETASIGDRKGMAYSGTLVTYGTGTGVVVATGDASEIGRISAMLARVQTLTTPLLRKIGEFGSRLSLAIVIGAVGVFLFGVLFREYGFSDMFLASVGLAVAAIPEGLPAIMTITLAIGVQAMARRQAIIRRLPAVETLGSVTVICSDKTGTLTRNEMTVQTLATAAYTVDVSGVGYDPHGGFSLLGNPVVLADLPDVMELARAGMLCNDADLSHVEGVWQINGDPTEGALVTLGRKAGLDYRFEHEMWPRTDVIPFESEHRFMSTLHHDHAGHGFMYIKGAPERVLEMCAFQRSLGEDHPLNSRSWHDRIEQMASRGQRVLAVAVASTNHEHRELRFRDVEQGLTMLGLFGIIDPPRAEAIEAVRQCQQAGIRVKMITGDHLVTARTIGFQMHIGDGKQALSGQVLETLSDEELKRVVRDIDIFARTSPEHKLRLVQALQAGGEVVAMTGDGVNDAPALKRADVGVAMGVKGTEVAKEAAEMVLADDNFASIAHAVEEGRRVYDNIQKSILFILPTNVAEAGVIVSAILLGTMLPITPVQILWVNMITAVTLALALTVEPPESDVMRRPPRSPGEAILSRFLLWRIGFVSILAVAGTFGLFLWETDRGATIETARTIAVNMLVVFEAFYLLNARSFYGSVLSRNGLLGNPYVPLTIGMVLGIQGLFTYTEVMQTLFHTTDIDGLAWLRIFGIGAVIYLLVELEKSVFRIILKLRTPDLKI</sequence>
<dbReference type="Pfam" id="PF00122">
    <property type="entry name" value="E1-E2_ATPase"/>
    <property type="match status" value="1"/>
</dbReference>
<keyword evidence="7" id="KW-0067">ATP-binding</keyword>
<comment type="similarity">
    <text evidence="2">Belongs to the cation transport ATPase (P-type) (TC 3.A.3) family. Type IIA subfamily.</text>
</comment>
<dbReference type="InterPro" id="IPR001757">
    <property type="entry name" value="P_typ_ATPase"/>
</dbReference>
<keyword evidence="9" id="KW-1278">Translocase</keyword>
<accession>A0AA96GKW2</accession>
<keyword evidence="5 12" id="KW-0812">Transmembrane</keyword>
<dbReference type="FunFam" id="3.40.50.1000:FF:000028">
    <property type="entry name" value="Calcium-transporting P-type ATPase, putative"/>
    <property type="match status" value="1"/>
</dbReference>
<keyword evidence="15" id="KW-1185">Reference proteome</keyword>
<dbReference type="PANTHER" id="PTHR43294">
    <property type="entry name" value="SODIUM/POTASSIUM-TRANSPORTING ATPASE SUBUNIT ALPHA"/>
    <property type="match status" value="1"/>
</dbReference>
<dbReference type="InterPro" id="IPR036412">
    <property type="entry name" value="HAD-like_sf"/>
</dbReference>
<dbReference type="InterPro" id="IPR004014">
    <property type="entry name" value="ATPase_P-typ_cation-transptr_N"/>
</dbReference>
<evidence type="ECO:0000256" key="9">
    <source>
        <dbReference type="ARBA" id="ARBA00022967"/>
    </source>
</evidence>
<gene>
    <name evidence="14" type="ORF">PQG83_00440</name>
</gene>
<dbReference type="SUPFAM" id="SSF81665">
    <property type="entry name" value="Calcium ATPase, transmembrane domain M"/>
    <property type="match status" value="1"/>
</dbReference>
<feature type="transmembrane region" description="Helical" evidence="12">
    <location>
        <begin position="283"/>
        <end position="311"/>
    </location>
</feature>
<keyword evidence="11 12" id="KW-0472">Membrane</keyword>
<dbReference type="SFLD" id="SFLDG00002">
    <property type="entry name" value="C1.7:_P-type_atpase_like"/>
    <property type="match status" value="1"/>
</dbReference>
<keyword evidence="6" id="KW-0547">Nucleotide-binding</keyword>
<dbReference type="NCBIfam" id="TIGR01494">
    <property type="entry name" value="ATPase_P-type"/>
    <property type="match status" value="3"/>
</dbReference>
<evidence type="ECO:0000256" key="4">
    <source>
        <dbReference type="ARBA" id="ARBA00022553"/>
    </source>
</evidence>
<dbReference type="GO" id="GO:1990573">
    <property type="term" value="P:potassium ion import across plasma membrane"/>
    <property type="evidence" value="ECO:0007669"/>
    <property type="project" value="TreeGrafter"/>
</dbReference>
<feature type="transmembrane region" description="Helical" evidence="12">
    <location>
        <begin position="61"/>
        <end position="83"/>
    </location>
</feature>
<evidence type="ECO:0000256" key="11">
    <source>
        <dbReference type="ARBA" id="ARBA00023136"/>
    </source>
</evidence>
<dbReference type="Gene3D" id="2.70.150.10">
    <property type="entry name" value="Calcium-transporting ATPase, cytoplasmic transduction domain A"/>
    <property type="match status" value="1"/>
</dbReference>
<dbReference type="GO" id="GO:0005886">
    <property type="term" value="C:plasma membrane"/>
    <property type="evidence" value="ECO:0007669"/>
    <property type="project" value="UniProtKB-SubCell"/>
</dbReference>
<proteinExistence type="inferred from homology"/>
<organism evidence="14 15">
    <name type="scientific">Candidatus Nitrospira neomarina</name>
    <dbReference type="NCBI Taxonomy" id="3020899"/>
    <lineage>
        <taxon>Bacteria</taxon>
        <taxon>Pseudomonadati</taxon>
        <taxon>Nitrospirota</taxon>
        <taxon>Nitrospiria</taxon>
        <taxon>Nitrospirales</taxon>
        <taxon>Nitrospiraceae</taxon>
        <taxon>Nitrospira</taxon>
    </lineage>
</organism>
<feature type="transmembrane region" description="Helical" evidence="12">
    <location>
        <begin position="698"/>
        <end position="722"/>
    </location>
</feature>
<dbReference type="Gene3D" id="3.40.50.1000">
    <property type="entry name" value="HAD superfamily/HAD-like"/>
    <property type="match status" value="1"/>
</dbReference>
<evidence type="ECO:0000256" key="12">
    <source>
        <dbReference type="SAM" id="Phobius"/>
    </source>
</evidence>
<dbReference type="InterPro" id="IPR050510">
    <property type="entry name" value="Cation_transp_ATPase_P-type"/>
</dbReference>
<dbReference type="GO" id="GO:1902600">
    <property type="term" value="P:proton transmembrane transport"/>
    <property type="evidence" value="ECO:0007669"/>
    <property type="project" value="TreeGrafter"/>
</dbReference>
<evidence type="ECO:0000256" key="6">
    <source>
        <dbReference type="ARBA" id="ARBA00022741"/>
    </source>
</evidence>
<feature type="transmembrane region" description="Helical" evidence="12">
    <location>
        <begin position="802"/>
        <end position="819"/>
    </location>
</feature>
<keyword evidence="8" id="KW-0460">Magnesium</keyword>
<reference evidence="14 15" key="1">
    <citation type="submission" date="2023-01" db="EMBL/GenBank/DDBJ databases">
        <title>Cultivation and genomic characterization of new, ubiquitous marine nitrite-oxidizing bacteria from the Nitrospirales.</title>
        <authorList>
            <person name="Mueller A.J."/>
            <person name="Daebeler A."/>
            <person name="Herbold C.W."/>
            <person name="Kirkegaard R.H."/>
            <person name="Daims H."/>
        </authorList>
    </citation>
    <scope>NUCLEOTIDE SEQUENCE [LARGE SCALE GENOMIC DNA]</scope>
    <source>
        <strain evidence="14 15">DK</strain>
    </source>
</reference>
<evidence type="ECO:0000256" key="2">
    <source>
        <dbReference type="ARBA" id="ARBA00005675"/>
    </source>
</evidence>
<comment type="subcellular location">
    <subcellularLocation>
        <location evidence="1">Cell membrane</location>
        <topology evidence="1">Multi-pass membrane protein</topology>
    </subcellularLocation>
</comment>
<dbReference type="PANTHER" id="PTHR43294:SF21">
    <property type="entry name" value="CATION TRANSPORTING ATPASE"/>
    <property type="match status" value="1"/>
</dbReference>
<dbReference type="PRINTS" id="PR00120">
    <property type="entry name" value="HATPASE"/>
</dbReference>
<name>A0AA96GKW2_9BACT</name>
<dbReference type="Pfam" id="PF13246">
    <property type="entry name" value="Cation_ATPase"/>
    <property type="match status" value="1"/>
</dbReference>
<evidence type="ECO:0000256" key="5">
    <source>
        <dbReference type="ARBA" id="ARBA00022692"/>
    </source>
</evidence>
<dbReference type="CDD" id="cd02080">
    <property type="entry name" value="P-type_ATPase_cation"/>
    <property type="match status" value="1"/>
</dbReference>
<feature type="transmembrane region" description="Helical" evidence="12">
    <location>
        <begin position="871"/>
        <end position="888"/>
    </location>
</feature>
<dbReference type="Gene3D" id="3.40.1110.10">
    <property type="entry name" value="Calcium-transporting ATPase, cytoplasmic domain N"/>
    <property type="match status" value="1"/>
</dbReference>
<dbReference type="PROSITE" id="PS00154">
    <property type="entry name" value="ATPASE_E1_E2"/>
    <property type="match status" value="1"/>
</dbReference>
<keyword evidence="4" id="KW-0597">Phosphoprotein</keyword>
<dbReference type="InterPro" id="IPR059000">
    <property type="entry name" value="ATPase_P-type_domA"/>
</dbReference>
<dbReference type="Pfam" id="PF00690">
    <property type="entry name" value="Cation_ATPase_N"/>
    <property type="match status" value="1"/>
</dbReference>
<evidence type="ECO:0000313" key="15">
    <source>
        <dbReference type="Proteomes" id="UP001302494"/>
    </source>
</evidence>
<feature type="transmembrane region" description="Helical" evidence="12">
    <location>
        <begin position="839"/>
        <end position="859"/>
    </location>
</feature>
<dbReference type="SFLD" id="SFLDS00003">
    <property type="entry name" value="Haloacid_Dehalogenase"/>
    <property type="match status" value="1"/>
</dbReference>
<dbReference type="SUPFAM" id="SSF81660">
    <property type="entry name" value="Metal cation-transporting ATPase, ATP-binding domain N"/>
    <property type="match status" value="1"/>
</dbReference>
<protein>
    <submittedName>
        <fullName evidence="14">Cation-transporting P-type ATPase</fullName>
    </submittedName>
</protein>
<dbReference type="AlphaFoldDB" id="A0AA96GKW2"/>
<feature type="transmembrane region" description="Helical" evidence="12">
    <location>
        <begin position="769"/>
        <end position="790"/>
    </location>
</feature>
<feature type="domain" description="Cation-transporting P-type ATPase N-terminal" evidence="13">
    <location>
        <begin position="12"/>
        <end position="85"/>
    </location>
</feature>
<dbReference type="GO" id="GO:0006883">
    <property type="term" value="P:intracellular sodium ion homeostasis"/>
    <property type="evidence" value="ECO:0007669"/>
    <property type="project" value="TreeGrafter"/>
</dbReference>
<evidence type="ECO:0000256" key="1">
    <source>
        <dbReference type="ARBA" id="ARBA00004651"/>
    </source>
</evidence>
<dbReference type="KEGG" id="nneo:PQG83_00440"/>
<dbReference type="InterPro" id="IPR018303">
    <property type="entry name" value="ATPase_P-typ_P_site"/>
</dbReference>
<dbReference type="GO" id="GO:0005524">
    <property type="term" value="F:ATP binding"/>
    <property type="evidence" value="ECO:0007669"/>
    <property type="project" value="UniProtKB-KW"/>
</dbReference>
<dbReference type="InterPro" id="IPR023299">
    <property type="entry name" value="ATPase_P-typ_cyto_dom_N"/>
</dbReference>
<evidence type="ECO:0000256" key="8">
    <source>
        <dbReference type="ARBA" id="ARBA00022842"/>
    </source>
</evidence>
<dbReference type="Pfam" id="PF08282">
    <property type="entry name" value="Hydrolase_3"/>
    <property type="match status" value="1"/>
</dbReference>
<dbReference type="GO" id="GO:0016887">
    <property type="term" value="F:ATP hydrolysis activity"/>
    <property type="evidence" value="ECO:0007669"/>
    <property type="project" value="InterPro"/>
</dbReference>
<dbReference type="GO" id="GO:0005391">
    <property type="term" value="F:P-type sodium:potassium-exchanging transporter activity"/>
    <property type="evidence" value="ECO:0007669"/>
    <property type="project" value="TreeGrafter"/>
</dbReference>
<dbReference type="InterPro" id="IPR023298">
    <property type="entry name" value="ATPase_P-typ_TM_dom_sf"/>
</dbReference>
<evidence type="ECO:0000256" key="10">
    <source>
        <dbReference type="ARBA" id="ARBA00022989"/>
    </source>
</evidence>
<dbReference type="PRINTS" id="PR00119">
    <property type="entry name" value="CATATPASE"/>
</dbReference>
<evidence type="ECO:0000313" key="14">
    <source>
        <dbReference type="EMBL" id="WNM62245.1"/>
    </source>
</evidence>
<dbReference type="FunFam" id="2.70.150.10:FF:000160">
    <property type="entry name" value="Sarcoplasmic/endoplasmic reticulum calcium ATPase 1"/>
    <property type="match status" value="1"/>
</dbReference>
<dbReference type="Proteomes" id="UP001302494">
    <property type="component" value="Chromosome"/>
</dbReference>
<keyword evidence="3" id="KW-1003">Cell membrane</keyword>